<organism evidence="1">
    <name type="scientific">uncultured Desulfobacterium sp</name>
    <dbReference type="NCBI Taxonomy" id="201089"/>
    <lineage>
        <taxon>Bacteria</taxon>
        <taxon>Pseudomonadati</taxon>
        <taxon>Thermodesulfobacteriota</taxon>
        <taxon>Desulfobacteria</taxon>
        <taxon>Desulfobacterales</taxon>
        <taxon>Desulfobacteriaceae</taxon>
        <taxon>Desulfobacterium</taxon>
        <taxon>environmental samples</taxon>
    </lineage>
</organism>
<dbReference type="EMBL" id="OJIN01000063">
    <property type="protein sequence ID" value="SPD72817.1"/>
    <property type="molecule type" value="Genomic_DNA"/>
</dbReference>
<proteinExistence type="predicted"/>
<gene>
    <name evidence="1" type="ORF">PITCH_A1550002</name>
</gene>
<evidence type="ECO:0000313" key="1">
    <source>
        <dbReference type="EMBL" id="SPD72817.1"/>
    </source>
</evidence>
<protein>
    <submittedName>
        <fullName evidence="1">Uncharacterized protein</fullName>
    </submittedName>
</protein>
<sequence length="70" mass="8521">MDLSTNILIGWQTLYGNEIERQIYKYDQMLSDLNFIISEYYASWEEADETLVMLRDILTKEIERLRRLKK</sequence>
<name>A0A445MTK1_9BACT</name>
<accession>A0A445MTK1</accession>
<reference evidence="1" key="1">
    <citation type="submission" date="2018-01" db="EMBL/GenBank/DDBJ databases">
        <authorList>
            <person name="Regsiter A."/>
            <person name="William W."/>
        </authorList>
    </citation>
    <scope>NUCLEOTIDE SEQUENCE</scope>
    <source>
        <strain evidence="1">TRIP AH-1</strain>
    </source>
</reference>
<dbReference type="AlphaFoldDB" id="A0A445MTK1"/>